<keyword evidence="10" id="KW-1185">Reference proteome</keyword>
<comment type="subcellular location">
    <subcellularLocation>
        <location evidence="2">Membrane</location>
    </subcellularLocation>
</comment>
<dbReference type="GO" id="GO:0016020">
    <property type="term" value="C:membrane"/>
    <property type="evidence" value="ECO:0007669"/>
    <property type="project" value="UniProtKB-SubCell"/>
</dbReference>
<organism evidence="9 10">
    <name type="scientific">Oncorhynchus kisutch</name>
    <name type="common">Coho salmon</name>
    <name type="synonym">Salmo kisutch</name>
    <dbReference type="NCBI Taxonomy" id="8019"/>
    <lineage>
        <taxon>Eukaryota</taxon>
        <taxon>Metazoa</taxon>
        <taxon>Chordata</taxon>
        <taxon>Craniata</taxon>
        <taxon>Vertebrata</taxon>
        <taxon>Euteleostomi</taxon>
        <taxon>Actinopterygii</taxon>
        <taxon>Neopterygii</taxon>
        <taxon>Teleostei</taxon>
        <taxon>Protacanthopterygii</taxon>
        <taxon>Salmoniformes</taxon>
        <taxon>Salmonidae</taxon>
        <taxon>Salmoninae</taxon>
        <taxon>Oncorhynchus</taxon>
    </lineage>
</organism>
<evidence type="ECO:0000256" key="7">
    <source>
        <dbReference type="ARBA" id="ARBA00023136"/>
    </source>
</evidence>
<dbReference type="AlphaFoldDB" id="A0A8C7J7X9"/>
<accession>A0A8C7J7X9</accession>
<dbReference type="GeneID" id="109901624"/>
<comment type="similarity">
    <text evidence="3">Belongs to the ODR-4 family.</text>
</comment>
<reference evidence="9" key="2">
    <citation type="submission" date="2025-09" db="UniProtKB">
        <authorList>
            <consortium name="Ensembl"/>
        </authorList>
    </citation>
    <scope>IDENTIFICATION</scope>
</reference>
<dbReference type="Ensembl" id="ENSOKIT00005087085.1">
    <property type="protein sequence ID" value="ENSOKIP00005081634.1"/>
    <property type="gene ID" value="ENSOKIG00005035361.1"/>
</dbReference>
<reference evidence="9" key="1">
    <citation type="submission" date="2025-08" db="UniProtKB">
        <authorList>
            <consortium name="Ensembl"/>
        </authorList>
    </citation>
    <scope>IDENTIFICATION</scope>
</reference>
<dbReference type="RefSeq" id="XP_020353217.1">
    <property type="nucleotide sequence ID" value="XM_020497628.2"/>
</dbReference>
<evidence type="ECO:0000313" key="9">
    <source>
        <dbReference type="Ensembl" id="ENSOKIP00005081634.1"/>
    </source>
</evidence>
<evidence type="ECO:0000256" key="4">
    <source>
        <dbReference type="ARBA" id="ARBA00020550"/>
    </source>
</evidence>
<comment type="function">
    <text evidence="1">May play a role in the trafficking of a subset of G-protein coupled receptors.</text>
</comment>
<keyword evidence="7 8" id="KW-0472">Membrane</keyword>
<feature type="transmembrane region" description="Helical" evidence="8">
    <location>
        <begin position="411"/>
        <end position="432"/>
    </location>
</feature>
<dbReference type="PANTHER" id="PTHR33966:SF1">
    <property type="entry name" value="PROTEIN ODR-4 HOMOLOG"/>
    <property type="match status" value="1"/>
</dbReference>
<evidence type="ECO:0000256" key="1">
    <source>
        <dbReference type="ARBA" id="ARBA00003891"/>
    </source>
</evidence>
<gene>
    <name evidence="9" type="primary">ODR4</name>
</gene>
<protein>
    <recommendedName>
        <fullName evidence="4">Protein odr-4 homolog</fullName>
    </recommendedName>
</protein>
<dbReference type="PANTHER" id="PTHR33966">
    <property type="entry name" value="PROTEIN ODR-4 HOMOLOG"/>
    <property type="match status" value="1"/>
</dbReference>
<evidence type="ECO:0000313" key="10">
    <source>
        <dbReference type="Proteomes" id="UP000694557"/>
    </source>
</evidence>
<evidence type="ECO:0000256" key="5">
    <source>
        <dbReference type="ARBA" id="ARBA00022692"/>
    </source>
</evidence>
<evidence type="ECO:0000256" key="6">
    <source>
        <dbReference type="ARBA" id="ARBA00022989"/>
    </source>
</evidence>
<dbReference type="GeneTree" id="ENSGT00390000012568"/>
<evidence type="ECO:0000256" key="8">
    <source>
        <dbReference type="SAM" id="Phobius"/>
    </source>
</evidence>
<sequence>MGKGILKGIIADAAVEKYFAALKASTSYILGLLVGQGEFVVHAAMTPLKEDNPDGLMNEDDKDYILDHAEHLNRMVPGGLSVMGMFVVSPSHQTKESHMKMRRTMAAVESRVSEDRLWGFSEEDTNDRVMLHICSNTNKVTCWIMNIKEPSKSSKSATWSYLQWMTAFWPVAVCPMDIDLMFPIKDKTRHGLMQAMKDGMMRWAKKTEASVCLLNNKHLPAKTDLNPPTKRNNSQRIKIQGQIFIPTAGGKLGERPSTASVQVCSCILRLKGSLGCRAYMNPARTTAKTTTMYIKRDIIRSVYNSAKNFFEHLINDENSAKAFMVSQPLAKRVFFLVPDTGISLCDYILSSETEAAVQERIREWAGFTIPDGQLHITQQLVQGRLEWHQDSEEGMDSTWVPVYKIQQRRKITMGVAVASGVSLVACLIYSLFLEE</sequence>
<dbReference type="Pfam" id="PF14778">
    <property type="entry name" value="ODR4-like"/>
    <property type="match status" value="1"/>
</dbReference>
<evidence type="ECO:0000256" key="2">
    <source>
        <dbReference type="ARBA" id="ARBA00004370"/>
    </source>
</evidence>
<keyword evidence="6 8" id="KW-1133">Transmembrane helix</keyword>
<dbReference type="GO" id="GO:0012505">
    <property type="term" value="C:endomembrane system"/>
    <property type="evidence" value="ECO:0007669"/>
    <property type="project" value="TreeGrafter"/>
</dbReference>
<evidence type="ECO:0000256" key="3">
    <source>
        <dbReference type="ARBA" id="ARBA00010131"/>
    </source>
</evidence>
<dbReference type="GO" id="GO:0008104">
    <property type="term" value="P:intracellular protein localization"/>
    <property type="evidence" value="ECO:0007669"/>
    <property type="project" value="TreeGrafter"/>
</dbReference>
<dbReference type="Proteomes" id="UP000694557">
    <property type="component" value="Unassembled WGS sequence"/>
</dbReference>
<dbReference type="InterPro" id="IPR029454">
    <property type="entry name" value="ODR-4-like"/>
</dbReference>
<name>A0A8C7J7X9_ONCKI</name>
<keyword evidence="5 8" id="KW-0812">Transmembrane</keyword>
<proteinExistence type="inferred from homology"/>